<feature type="compositionally biased region" description="Low complexity" evidence="1">
    <location>
        <begin position="23"/>
        <end position="34"/>
    </location>
</feature>
<feature type="compositionally biased region" description="Pro residues" evidence="1">
    <location>
        <begin position="49"/>
        <end position="63"/>
    </location>
</feature>
<name>A0A368RKT3_SETIT</name>
<evidence type="ECO:0000256" key="1">
    <source>
        <dbReference type="SAM" id="MobiDB-lite"/>
    </source>
</evidence>
<reference evidence="2" key="1">
    <citation type="journal article" date="2012" name="Nat. Biotechnol.">
        <title>Reference genome sequence of the model plant Setaria.</title>
        <authorList>
            <person name="Bennetzen J.L."/>
            <person name="Schmutz J."/>
            <person name="Wang H."/>
            <person name="Percifield R."/>
            <person name="Hawkins J."/>
            <person name="Pontaroli A.C."/>
            <person name="Estep M."/>
            <person name="Feng L."/>
            <person name="Vaughn J.N."/>
            <person name="Grimwood J."/>
            <person name="Jenkins J."/>
            <person name="Barry K."/>
            <person name="Lindquist E."/>
            <person name="Hellsten U."/>
            <person name="Deshpande S."/>
            <person name="Wang X."/>
            <person name="Wu X."/>
            <person name="Mitros T."/>
            <person name="Triplett J."/>
            <person name="Yang X."/>
            <person name="Ye C.Y."/>
            <person name="Mauro-Herrera M."/>
            <person name="Wang L."/>
            <person name="Li P."/>
            <person name="Sharma M."/>
            <person name="Sharma R."/>
            <person name="Ronald P.C."/>
            <person name="Panaud O."/>
            <person name="Kellogg E.A."/>
            <person name="Brutnell T.P."/>
            <person name="Doust A.N."/>
            <person name="Tuskan G.A."/>
            <person name="Rokhsar D."/>
            <person name="Devos K.M."/>
        </authorList>
    </citation>
    <scope>NUCLEOTIDE SEQUENCE [LARGE SCALE GENOMIC DNA]</scope>
    <source>
        <strain evidence="2">Yugu1</strain>
    </source>
</reference>
<proteinExistence type="predicted"/>
<sequence length="245" mass="27011">MAREAPSFLLFCSFGFPSPPARAPARTAASAHRAQTPPPLRTTGRIPCFPSPLRPLHASPPHPCTISTNPSAPRSSRLPPRRHRLPVESIHGRSNTPASGHIQHRRLLPHHPQAAFTTPPPPDPAQPCRIRRPLVLHVRHAHGSRRRSWKPQGPDPARTPLPRLPDDDSGPSCQLPWEEAEGKEGRAGKIPPPAPRAHGQIRWRQGRSERRRCGRGEKGGDGAGDLGLLRRSTHRPCRGRAPPRR</sequence>
<feature type="region of interest" description="Disordered" evidence="1">
    <location>
        <begin position="140"/>
        <end position="245"/>
    </location>
</feature>
<dbReference type="AlphaFoldDB" id="A0A368RKT3"/>
<feature type="compositionally biased region" description="Basic residues" evidence="1">
    <location>
        <begin position="140"/>
        <end position="149"/>
    </location>
</feature>
<protein>
    <submittedName>
        <fullName evidence="2">Uncharacterized protein</fullName>
    </submittedName>
</protein>
<feature type="compositionally biased region" description="Basic residues" evidence="1">
    <location>
        <begin position="199"/>
        <end position="213"/>
    </location>
</feature>
<feature type="compositionally biased region" description="Basic residues" evidence="1">
    <location>
        <begin position="231"/>
        <end position="245"/>
    </location>
</feature>
<dbReference type="EMBL" id="CM003533">
    <property type="protein sequence ID" value="RCV30809.1"/>
    <property type="molecule type" value="Genomic_DNA"/>
</dbReference>
<evidence type="ECO:0000313" key="2">
    <source>
        <dbReference type="EMBL" id="RCV30809.1"/>
    </source>
</evidence>
<feature type="region of interest" description="Disordered" evidence="1">
    <location>
        <begin position="22"/>
        <end position="101"/>
    </location>
</feature>
<feature type="compositionally biased region" description="Pro residues" evidence="1">
    <location>
        <begin position="153"/>
        <end position="163"/>
    </location>
</feature>
<accession>A0A368RKT3</accession>
<reference evidence="2" key="2">
    <citation type="submission" date="2015-07" db="EMBL/GenBank/DDBJ databases">
        <authorList>
            <person name="Noorani M."/>
        </authorList>
    </citation>
    <scope>NUCLEOTIDE SEQUENCE</scope>
    <source>
        <strain evidence="2">Yugu1</strain>
    </source>
</reference>
<organism evidence="2">
    <name type="scientific">Setaria italica</name>
    <name type="common">Foxtail millet</name>
    <name type="synonym">Panicum italicum</name>
    <dbReference type="NCBI Taxonomy" id="4555"/>
    <lineage>
        <taxon>Eukaryota</taxon>
        <taxon>Viridiplantae</taxon>
        <taxon>Streptophyta</taxon>
        <taxon>Embryophyta</taxon>
        <taxon>Tracheophyta</taxon>
        <taxon>Spermatophyta</taxon>
        <taxon>Magnoliopsida</taxon>
        <taxon>Liliopsida</taxon>
        <taxon>Poales</taxon>
        <taxon>Poaceae</taxon>
        <taxon>PACMAD clade</taxon>
        <taxon>Panicoideae</taxon>
        <taxon>Panicodae</taxon>
        <taxon>Paniceae</taxon>
        <taxon>Cenchrinae</taxon>
        <taxon>Setaria</taxon>
    </lineage>
</organism>
<gene>
    <name evidence="2" type="ORF">SETIT_6G125600v2</name>
</gene>